<keyword evidence="4" id="KW-1185">Reference proteome</keyword>
<dbReference type="PRINTS" id="PR00359">
    <property type="entry name" value="BP450"/>
</dbReference>
<evidence type="ECO:0000256" key="2">
    <source>
        <dbReference type="RuleBase" id="RU000461"/>
    </source>
</evidence>
<dbReference type="GO" id="GO:0004497">
    <property type="term" value="F:monooxygenase activity"/>
    <property type="evidence" value="ECO:0007669"/>
    <property type="project" value="UniProtKB-KW"/>
</dbReference>
<comment type="caution">
    <text evidence="3">The sequence shown here is derived from an EMBL/GenBank/DDBJ whole genome shotgun (WGS) entry which is preliminary data.</text>
</comment>
<dbReference type="GO" id="GO:0016705">
    <property type="term" value="F:oxidoreductase activity, acting on paired donors, with incorporation or reduction of molecular oxygen"/>
    <property type="evidence" value="ECO:0007669"/>
    <property type="project" value="InterPro"/>
</dbReference>
<keyword evidence="2" id="KW-0503">Monooxygenase</keyword>
<gene>
    <name evidence="3" type="ORF">Amac_073920</name>
</gene>
<dbReference type="InterPro" id="IPR001128">
    <property type="entry name" value="Cyt_P450"/>
</dbReference>
<dbReference type="OrthoDB" id="4168525at2"/>
<organism evidence="3 4">
    <name type="scientific">Acrocarpospora macrocephala</name>
    <dbReference type="NCBI Taxonomy" id="150177"/>
    <lineage>
        <taxon>Bacteria</taxon>
        <taxon>Bacillati</taxon>
        <taxon>Actinomycetota</taxon>
        <taxon>Actinomycetes</taxon>
        <taxon>Streptosporangiales</taxon>
        <taxon>Streptosporangiaceae</taxon>
        <taxon>Acrocarpospora</taxon>
    </lineage>
</organism>
<keyword evidence="2" id="KW-0349">Heme</keyword>
<evidence type="ECO:0000256" key="1">
    <source>
        <dbReference type="ARBA" id="ARBA00010617"/>
    </source>
</evidence>
<dbReference type="PANTHER" id="PTHR46696:SF1">
    <property type="entry name" value="CYTOCHROME P450 YJIB-RELATED"/>
    <property type="match status" value="1"/>
</dbReference>
<dbReference type="PROSITE" id="PS00086">
    <property type="entry name" value="CYTOCHROME_P450"/>
    <property type="match status" value="1"/>
</dbReference>
<name>A0A5M3WWJ4_9ACTN</name>
<dbReference type="Proteomes" id="UP000331127">
    <property type="component" value="Unassembled WGS sequence"/>
</dbReference>
<dbReference type="InterPro" id="IPR017972">
    <property type="entry name" value="Cyt_P450_CS"/>
</dbReference>
<dbReference type="GO" id="GO:0020037">
    <property type="term" value="F:heme binding"/>
    <property type="evidence" value="ECO:0007669"/>
    <property type="project" value="InterPro"/>
</dbReference>
<proteinExistence type="inferred from homology"/>
<accession>A0A5M3WWJ4</accession>
<reference evidence="3 4" key="1">
    <citation type="submission" date="2019-10" db="EMBL/GenBank/DDBJ databases">
        <title>Whole genome shotgun sequence of Acrocarpospora macrocephala NBRC 16266.</title>
        <authorList>
            <person name="Ichikawa N."/>
            <person name="Kimura A."/>
            <person name="Kitahashi Y."/>
            <person name="Komaki H."/>
            <person name="Oguchi A."/>
        </authorList>
    </citation>
    <scope>NUCLEOTIDE SEQUENCE [LARGE SCALE GENOMIC DNA]</scope>
    <source>
        <strain evidence="3 4">NBRC 16266</strain>
    </source>
</reference>
<evidence type="ECO:0000313" key="4">
    <source>
        <dbReference type="Proteomes" id="UP000331127"/>
    </source>
</evidence>
<evidence type="ECO:0000313" key="3">
    <source>
        <dbReference type="EMBL" id="GES13795.1"/>
    </source>
</evidence>
<dbReference type="EMBL" id="BLAE01000050">
    <property type="protein sequence ID" value="GES13795.1"/>
    <property type="molecule type" value="Genomic_DNA"/>
</dbReference>
<dbReference type="InterPro" id="IPR002397">
    <property type="entry name" value="Cyt_P450_B"/>
</dbReference>
<sequence length="409" mass="44680">MSYLDRYERLLAKDPAQAVQAVAHWIGAEWRPFFAELREARPVLATPAFTLVTRFADVIEVLSREKVFTVRLYGEPMEAVLGGPYMLTQDATPLHWAERGLTQAVLPAHDVPRVRELAGQYADEALDMALPAGRIDAVEGLARYVLLRICGDYLGVPGPDPATLSEWSRASMHDIIRNLPRDPNVHATACAAGSALRAHVSELIAERRRTPGEDALSRLVSLVPPASLGFDELRLMVNGAGLPLGLVENAAQSIVQIIRHLLGREDGVREEAIAAARAGEPFDGYAWEALRFAPFNPLIFRFCERDHRLASGALIKAGTPVFACTSSAGMDEEAVADPAKFRIDRPDFVRLHFGYGPHDCVGKHVGVAVIPEVVRRVLRRPGVALLPGESIDFDGGPFPRRFPISLGAS</sequence>
<keyword evidence="2" id="KW-0479">Metal-binding</keyword>
<protein>
    <recommendedName>
        <fullName evidence="5">Cytochrome P450</fullName>
    </recommendedName>
</protein>
<dbReference type="RefSeq" id="WP_155359013.1">
    <property type="nucleotide sequence ID" value="NZ_BAAAHL010000025.1"/>
</dbReference>
<dbReference type="GO" id="GO:0005506">
    <property type="term" value="F:iron ion binding"/>
    <property type="evidence" value="ECO:0007669"/>
    <property type="project" value="InterPro"/>
</dbReference>
<dbReference type="PANTHER" id="PTHR46696">
    <property type="entry name" value="P450, PUTATIVE (EUROFUNG)-RELATED"/>
    <property type="match status" value="1"/>
</dbReference>
<dbReference type="Pfam" id="PF00067">
    <property type="entry name" value="p450"/>
    <property type="match status" value="1"/>
</dbReference>
<dbReference type="AlphaFoldDB" id="A0A5M3WWJ4"/>
<keyword evidence="2" id="KW-0560">Oxidoreductase</keyword>
<dbReference type="Gene3D" id="1.10.630.10">
    <property type="entry name" value="Cytochrome P450"/>
    <property type="match status" value="1"/>
</dbReference>
<dbReference type="InterPro" id="IPR036396">
    <property type="entry name" value="Cyt_P450_sf"/>
</dbReference>
<comment type="similarity">
    <text evidence="1 2">Belongs to the cytochrome P450 family.</text>
</comment>
<keyword evidence="2" id="KW-0408">Iron</keyword>
<evidence type="ECO:0008006" key="5">
    <source>
        <dbReference type="Google" id="ProtNLM"/>
    </source>
</evidence>
<dbReference type="SUPFAM" id="SSF48264">
    <property type="entry name" value="Cytochrome P450"/>
    <property type="match status" value="1"/>
</dbReference>